<organism evidence="4 5">
    <name type="scientific">Pyricularia grisea</name>
    <name type="common">Crabgrass-specific blast fungus</name>
    <name type="synonym">Magnaporthe grisea</name>
    <dbReference type="NCBI Taxonomy" id="148305"/>
    <lineage>
        <taxon>Eukaryota</taxon>
        <taxon>Fungi</taxon>
        <taxon>Dikarya</taxon>
        <taxon>Ascomycota</taxon>
        <taxon>Pezizomycotina</taxon>
        <taxon>Sordariomycetes</taxon>
        <taxon>Sordariomycetidae</taxon>
        <taxon>Magnaporthales</taxon>
        <taxon>Pyriculariaceae</taxon>
        <taxon>Pyricularia</taxon>
    </lineage>
</organism>
<gene>
    <name evidence="5" type="ORF">PgNI_08949</name>
</gene>
<dbReference type="Proteomes" id="UP000515153">
    <property type="component" value="Chromosome V"/>
</dbReference>
<evidence type="ECO:0008006" key="6">
    <source>
        <dbReference type="Google" id="ProtNLM"/>
    </source>
</evidence>
<dbReference type="GO" id="GO:0005737">
    <property type="term" value="C:cytoplasm"/>
    <property type="evidence" value="ECO:0007669"/>
    <property type="project" value="TreeGrafter"/>
</dbReference>
<dbReference type="Gene3D" id="3.80.10.10">
    <property type="entry name" value="Ribonuclease Inhibitor"/>
    <property type="match status" value="3"/>
</dbReference>
<feature type="compositionally biased region" description="Polar residues" evidence="3">
    <location>
        <begin position="193"/>
        <end position="225"/>
    </location>
</feature>
<reference evidence="4 5" key="1">
    <citation type="journal article" date="2019" name="Mol. Biol. Evol.">
        <title>Blast fungal genomes show frequent chromosomal changes, gene gains and losses, and effector gene turnover.</title>
        <authorList>
            <person name="Gomez Luciano L.B."/>
            <person name="Jason Tsai I."/>
            <person name="Chuma I."/>
            <person name="Tosa Y."/>
            <person name="Chen Y.H."/>
            <person name="Li J.Y."/>
            <person name="Li M.Y."/>
            <person name="Jade Lu M.Y."/>
            <person name="Nakayashiki H."/>
            <person name="Li W.H."/>
        </authorList>
    </citation>
    <scope>NUCLEOTIDE SEQUENCE [LARGE SCALE GENOMIC DNA]</scope>
    <source>
        <strain evidence="4 5">NI907</strain>
    </source>
</reference>
<dbReference type="KEGG" id="pgri:PgNI_08949"/>
<name>A0A6P8AWZ2_PYRGI</name>
<dbReference type="PROSITE" id="PS51450">
    <property type="entry name" value="LRR"/>
    <property type="match status" value="2"/>
</dbReference>
<evidence type="ECO:0000313" key="5">
    <source>
        <dbReference type="RefSeq" id="XP_030979446.1"/>
    </source>
</evidence>
<keyword evidence="1" id="KW-0433">Leucine-rich repeat</keyword>
<dbReference type="Pfam" id="PF00560">
    <property type="entry name" value="LRR_1"/>
    <property type="match status" value="1"/>
</dbReference>
<feature type="compositionally biased region" description="Low complexity" evidence="3">
    <location>
        <begin position="237"/>
        <end position="260"/>
    </location>
</feature>
<reference evidence="5" key="2">
    <citation type="submission" date="2019-10" db="EMBL/GenBank/DDBJ databases">
        <authorList>
            <consortium name="NCBI Genome Project"/>
        </authorList>
    </citation>
    <scope>NUCLEOTIDE SEQUENCE</scope>
    <source>
        <strain evidence="5">NI907</strain>
    </source>
</reference>
<keyword evidence="2" id="KW-0677">Repeat</keyword>
<protein>
    <recommendedName>
        <fullName evidence="6">Leucine-rich repeat-containing protein 40</fullName>
    </recommendedName>
</protein>
<dbReference type="GeneID" id="41963847"/>
<evidence type="ECO:0000313" key="4">
    <source>
        <dbReference type="Proteomes" id="UP000515153"/>
    </source>
</evidence>
<feature type="compositionally biased region" description="Polar residues" evidence="3">
    <location>
        <begin position="370"/>
        <end position="388"/>
    </location>
</feature>
<reference evidence="5" key="3">
    <citation type="submission" date="2025-08" db="UniProtKB">
        <authorList>
            <consortium name="RefSeq"/>
        </authorList>
    </citation>
    <scope>IDENTIFICATION</scope>
    <source>
        <strain evidence="5">NI907</strain>
    </source>
</reference>
<keyword evidence="4" id="KW-1185">Reference proteome</keyword>
<feature type="compositionally biased region" description="Low complexity" evidence="3">
    <location>
        <begin position="960"/>
        <end position="973"/>
    </location>
</feature>
<feature type="compositionally biased region" description="Basic and acidic residues" evidence="3">
    <location>
        <begin position="948"/>
        <end position="957"/>
    </location>
</feature>
<dbReference type="InterPro" id="IPR050216">
    <property type="entry name" value="LRR_domain-containing"/>
</dbReference>
<evidence type="ECO:0000256" key="1">
    <source>
        <dbReference type="ARBA" id="ARBA00022614"/>
    </source>
</evidence>
<dbReference type="SUPFAM" id="SSF52058">
    <property type="entry name" value="L domain-like"/>
    <property type="match status" value="2"/>
</dbReference>
<feature type="compositionally biased region" description="Polar residues" evidence="3">
    <location>
        <begin position="37"/>
        <end position="47"/>
    </location>
</feature>
<dbReference type="PANTHER" id="PTHR48051:SF27">
    <property type="entry name" value="LEUCINE-RICH REPEAT-CONTAINING PROTEIN 40"/>
    <property type="match status" value="1"/>
</dbReference>
<dbReference type="InterPro" id="IPR003591">
    <property type="entry name" value="Leu-rich_rpt_typical-subtyp"/>
</dbReference>
<dbReference type="PANTHER" id="PTHR48051">
    <property type="match status" value="1"/>
</dbReference>
<evidence type="ECO:0000256" key="3">
    <source>
        <dbReference type="SAM" id="MobiDB-lite"/>
    </source>
</evidence>
<sequence length="1236" mass="134076">MEDRRQSIRQSGIPRSSRLPTLRPSQSVSALRPPPSTEQSNRSNGTIHNPKLRSAPSHDRLGSLGNTTSVSAGNRKPETPSRAFRLQSKPLPPPPRSFVGPRSSSITRVPASSTSPVASEASQSSVPTATPSPPAEQPLFKRRTTLTRRPSDVTKGNFTTPSKDRSSLEPWASSVPMDLPPMPSNFAIEEETSTTQTIKAKTPRSRPSLSERTIETLSQIPSSPANRGRRPSAFFEPPSATRSGSRPASRSSLSSRPGSSYRNEGFNRPASRSKSQTRPTSSHRIEDSGPASFRASISHMNNYKTQLAPINGTPPTQEKPRMGVKTTRAPATRVLGRGDATRPPTQGKMPPPASKTLPRASISKLPESLRTPSPEKQQQVQSNENKPITKTMPLRPPKQRPSLNGLFRKPPALAPDNQNVGATPSKVTRKTSLVSHRSSTTSGDDTVQSGPSPTSTATTVDTNEPAPAATFRKSSAALRDQIAKAKAAKKATTQLEVDPKKMPSVGRHPLRSPLIPTDTSFDFGLSDNPFNQPQADSASQNKVLEGLLATARTSGRLNIAALGLREIPAQVLKMYDSEAMGINDGSWAETVDLTRFVAADNELEMIEDAVFPDKDPQSLADDEDGQGMIFGGLETLDLHGNMLISLPMGLRRLQYLTSLNLSSNRITNGSFEVISQIPSLRDLKLGGNLFYGPLDNSFTSLVNLETVDLHDNNITALPAGMVNMRKLRILNLGENSFESLPLTTLAQLPLTELVVRKNKLSGVLIDDADAIFQTLQVLDVSSNQLTHILPPGSSSILAMPSLHQMCVSMNRLQELPSLGMCANLLTLNADENSITDVPNGLTGLVKLRHVDFSSNDLRIIPPEISRMDNLNMFRLSGNPLRDKKFCSITTEELKDILATRLDPDPILDEPEATFSNLLPSAVVSSPKTPAVPVTRSRMNSIPKHIEEADEVRSEMSDKFATPPTSAPQSPAARSRSHTLSSEQWTVRPGGLLDRSNTQSSALHPVSCSRVANEHNVREVQLHHNLFSIIPESLTFFSHTLVSLSLSHNQLMGESYMGDMAASGGGLKLELLALRELNLSSNHITSLAPLMSNLISPGLQKLDVSTNRIAALPTGTGLRDVFPELSVLLIANNHLADLEPEAIKGMRIVDASNNDIAHLNPRIGLLGGIENGTLERLDVMGNRFRVPRFNVLERGTDATLRFLRGRVPIAEMAAWREARGVAVSSEDCDAFDDSIIE</sequence>
<feature type="compositionally biased region" description="Polar residues" evidence="3">
    <location>
        <begin position="102"/>
        <end position="117"/>
    </location>
</feature>
<evidence type="ECO:0000256" key="2">
    <source>
        <dbReference type="ARBA" id="ARBA00022737"/>
    </source>
</evidence>
<dbReference type="SMART" id="SM00369">
    <property type="entry name" value="LRR_TYP"/>
    <property type="match status" value="9"/>
</dbReference>
<dbReference type="AlphaFoldDB" id="A0A6P8AWZ2"/>
<proteinExistence type="predicted"/>
<dbReference type="InterPro" id="IPR032675">
    <property type="entry name" value="LRR_dom_sf"/>
</dbReference>
<dbReference type="RefSeq" id="XP_030979446.1">
    <property type="nucleotide sequence ID" value="XM_031128939.1"/>
</dbReference>
<dbReference type="Pfam" id="PF13855">
    <property type="entry name" value="LRR_8"/>
    <property type="match status" value="2"/>
</dbReference>
<dbReference type="SMART" id="SM00364">
    <property type="entry name" value="LRR_BAC"/>
    <property type="match status" value="5"/>
</dbReference>
<feature type="region of interest" description="Disordered" evidence="3">
    <location>
        <begin position="1"/>
        <end position="512"/>
    </location>
</feature>
<feature type="compositionally biased region" description="Polar residues" evidence="3">
    <location>
        <begin position="416"/>
        <end position="462"/>
    </location>
</feature>
<feature type="compositionally biased region" description="Polar residues" evidence="3">
    <location>
        <begin position="270"/>
        <end position="282"/>
    </location>
</feature>
<feature type="region of interest" description="Disordered" evidence="3">
    <location>
        <begin position="948"/>
        <end position="989"/>
    </location>
</feature>
<dbReference type="InterPro" id="IPR001611">
    <property type="entry name" value="Leu-rich_rpt"/>
</dbReference>
<accession>A0A6P8AWZ2</accession>